<dbReference type="PANTHER" id="PTHR46950:SF2">
    <property type="entry name" value="MAGNESIUM TRANSPORTER CORA-LIKE FAMILY PROTEIN"/>
    <property type="match status" value="1"/>
</dbReference>
<name>A0A059DHK6_EUCGR</name>
<evidence type="ECO:0000313" key="2">
    <source>
        <dbReference type="EMBL" id="KCW89725.1"/>
    </source>
</evidence>
<dbReference type="InParanoid" id="A0A059DHK6"/>
<gene>
    <name evidence="2" type="ORF">EUGRSUZ_A01984</name>
</gene>
<proteinExistence type="predicted"/>
<accession>A0A059DHK6</accession>
<protein>
    <submittedName>
        <fullName evidence="2">Uncharacterized protein</fullName>
    </submittedName>
</protein>
<dbReference type="OMA" id="HEEDDIP"/>
<sequence length="346" mass="38939">MEFWRCKYCEPAKVLDFARARRRVKFSSGAPDGERLPCRGHALEEFRGGHRVPIGWLRIHQLIDFGDSEDDERPVGPTWWCHVAADHPFVQSWLSNAQWLHPAISISLRDESRLMSERTKHLLYEVPARVAGGLPFEMSGGSATVINILGVLEVQEPLVAGGSNIPQSIHEVLAHLAGRLPRWMTRVIRVKWSLHAREEIVSERAWTLLESIQKSTREMIEEQEAVRGGLFSIQDVMWITDKSLTVTHKLGVFGGCGLVLSIITGPFGINVGGIPRLDESPYVLSLFSCFLPFLGATLIALGLFYLGLEHPIVEENVEVRKLEHQELVHKFQHEAESHAKVCENVP</sequence>
<dbReference type="AlphaFoldDB" id="A0A059DHK6"/>
<keyword evidence="1" id="KW-0812">Transmembrane</keyword>
<feature type="transmembrane region" description="Helical" evidence="1">
    <location>
        <begin position="250"/>
        <end position="269"/>
    </location>
</feature>
<dbReference type="EMBL" id="KK198753">
    <property type="protein sequence ID" value="KCW89725.1"/>
    <property type="molecule type" value="Genomic_DNA"/>
</dbReference>
<feature type="transmembrane region" description="Helical" evidence="1">
    <location>
        <begin position="281"/>
        <end position="306"/>
    </location>
</feature>
<keyword evidence="1" id="KW-0472">Membrane</keyword>
<dbReference type="PANTHER" id="PTHR46950">
    <property type="entry name" value="MAGNESIUM TRANSPORTER CORA-LIKE FAMILY PROTEIN"/>
    <property type="match status" value="1"/>
</dbReference>
<dbReference type="STRING" id="71139.A0A059DHK6"/>
<organism evidence="2">
    <name type="scientific">Eucalyptus grandis</name>
    <name type="common">Flooded gum</name>
    <dbReference type="NCBI Taxonomy" id="71139"/>
    <lineage>
        <taxon>Eukaryota</taxon>
        <taxon>Viridiplantae</taxon>
        <taxon>Streptophyta</taxon>
        <taxon>Embryophyta</taxon>
        <taxon>Tracheophyta</taxon>
        <taxon>Spermatophyta</taxon>
        <taxon>Magnoliopsida</taxon>
        <taxon>eudicotyledons</taxon>
        <taxon>Gunneridae</taxon>
        <taxon>Pentapetalae</taxon>
        <taxon>rosids</taxon>
        <taxon>malvids</taxon>
        <taxon>Myrtales</taxon>
        <taxon>Myrtaceae</taxon>
        <taxon>Myrtoideae</taxon>
        <taxon>Eucalypteae</taxon>
        <taxon>Eucalyptus</taxon>
    </lineage>
</organism>
<keyword evidence="1" id="KW-1133">Transmembrane helix</keyword>
<evidence type="ECO:0000256" key="1">
    <source>
        <dbReference type="SAM" id="Phobius"/>
    </source>
</evidence>
<dbReference type="Gramene" id="KCW89725">
    <property type="protein sequence ID" value="KCW89725"/>
    <property type="gene ID" value="EUGRSUZ_A01984"/>
</dbReference>
<reference evidence="2" key="1">
    <citation type="submission" date="2013-07" db="EMBL/GenBank/DDBJ databases">
        <title>The genome of Eucalyptus grandis.</title>
        <authorList>
            <person name="Schmutz J."/>
            <person name="Hayes R."/>
            <person name="Myburg A."/>
            <person name="Tuskan G."/>
            <person name="Grattapaglia D."/>
            <person name="Rokhsar D.S."/>
        </authorList>
    </citation>
    <scope>NUCLEOTIDE SEQUENCE</scope>
    <source>
        <tissue evidence="2">Leaf extractions</tissue>
    </source>
</reference>